<dbReference type="PANTHER" id="PTHR24020">
    <property type="entry name" value="COLLAGEN ALPHA"/>
    <property type="match status" value="1"/>
</dbReference>
<dbReference type="Gene3D" id="3.40.50.410">
    <property type="entry name" value="von Willebrand factor, type A domain"/>
    <property type="match status" value="3"/>
</dbReference>
<sequence>MSTMALAVHMVHTALLVSGWPCLPLRAAKPVTNSTNTTNSAGEFCGVDIVFLVDASGSVGSFNFRKTLDFVESVVNGLNIGPFEVRVGLIASVTSPSLQFHLNTYTDKQSVLSRVSATSYTGGGTDTARGLAYATDVSFTAINGMRSEAAQVAIVVTDGRSNSGSATISEATRLKDKGVTVFSIGVGSGPQLSELNAMASDPDSDHVFQVNDFDALNQILNALQKGACDSDAAFLCGGLADIVFLLDESGSVGRENFAKMLQFVQDVMQEFIVGPSDIQVGLDTFSTSFNHEFFLNQVRSKAGLEALLRGVSYTGGSTNTGTAIRRMRLESFTASAGHRSTAPKIAIVVTDGKSQNKALTVAEAQAARDAGIVLLAIGIGQGVDTTELAAIATDPDSQNVHRAVAFDALSGLEDFIAAKTCAASQTPPASTVPCGSRADVVFLIDTSGSVGPDNFRLLLSFVNTFVKDVEIGQDKIRVGVAKFGSRPYREFNLDRYSNKTDLMAAINDIRYLDGGTDTAAAINYMDQVMFSAASGNRPGIPDIAVVVTDGKSNKPDEAKVAAEEARANGIIIFSVGVGDDISRAELNEIASDPDSSHVLTVKDFTKLNAIKAAFQIQTCRQIPTVLPTYVPPTTPAPTPLPDPCQDVIPNCAAYDRSVCTGFRVWATTFCARSCRICSLSPPVVVPPCEDKLANCSSYNVSECGASNKTWAEQNCRKYCGYCSPGTQTGGYFNMCYYKGRQHRQGERWNDGCAYECECVDASTGQYVCYNKCPSYYNLPRECPLVRRQGECCLKPICNFNSTYVTANSTGLCVYNGQNYEAGQIWSVGCSARCICLSTSGSFVCQNQCATYDWLPSNCKLVKRPGECCEEPVCEFESPVGVITGGGGTSGPGVGGPDPTKPGVCVFQGRVYRQGDSWSDGCDKLCYCDNATSGYVRCEGRCPSFLDLPTNCSMVSVIGQCCKSVFCDQPANFTGSQSTPGTTGAVPPLAPPPAPGQYPSLPPGGSYAPGQNPNPPSAPPPTPSPPEVVRFAPPKLTCGPAREGAPVNLTCEVDIAKCPNPFAITWSADSWDFAICSSNTCGGVFNATDTMDAMMTATGSIVTVRNVTRDSPDLSTRWGCEFCGGSPVTCDNIETYGESMIIAS</sequence>
<dbReference type="CDD" id="cd01472">
    <property type="entry name" value="vWA_collagen"/>
    <property type="match status" value="1"/>
</dbReference>
<feature type="domain" description="VWFC" evidence="8">
    <location>
        <begin position="810"/>
        <end position="874"/>
    </location>
</feature>
<reference evidence="11" key="1">
    <citation type="journal article" date="2023" name="G3 (Bethesda)">
        <title>A reference genome for the long-term kleptoplast-retaining sea slug Elysia crispata morphotype clarki.</title>
        <authorList>
            <person name="Eastman K.E."/>
            <person name="Pendleton A.L."/>
            <person name="Shaikh M.A."/>
            <person name="Suttiyut T."/>
            <person name="Ogas R."/>
            <person name="Tomko P."/>
            <person name="Gavelis G."/>
            <person name="Widhalm J.R."/>
            <person name="Wisecaver J.H."/>
        </authorList>
    </citation>
    <scope>NUCLEOTIDE SEQUENCE</scope>
    <source>
        <strain evidence="11">ECLA1</strain>
    </source>
</reference>
<dbReference type="InterPro" id="IPR002035">
    <property type="entry name" value="VWF_A"/>
</dbReference>
<dbReference type="Pfam" id="PF00092">
    <property type="entry name" value="VWA"/>
    <property type="match status" value="3"/>
</dbReference>
<comment type="caution">
    <text evidence="11">The sequence shown here is derived from an EMBL/GenBank/DDBJ whole genome shotgun (WGS) entry which is preliminary data.</text>
</comment>
<feature type="domain" description="Ig-like" evidence="10">
    <location>
        <begin position="1025"/>
        <end position="1119"/>
    </location>
</feature>
<evidence type="ECO:0000256" key="1">
    <source>
        <dbReference type="ARBA" id="ARBA00004613"/>
    </source>
</evidence>
<dbReference type="SUPFAM" id="SSF57603">
    <property type="entry name" value="FnI-like domain"/>
    <property type="match status" value="1"/>
</dbReference>
<dbReference type="PROSITE" id="PS50234">
    <property type="entry name" value="VWFA"/>
    <property type="match status" value="3"/>
</dbReference>
<keyword evidence="3 7" id="KW-0732">Signal</keyword>
<dbReference type="EMBL" id="JAWDGP010007830">
    <property type="protein sequence ID" value="KAK3703504.1"/>
    <property type="molecule type" value="Genomic_DNA"/>
</dbReference>
<keyword evidence="5" id="KW-0325">Glycoprotein</keyword>
<evidence type="ECO:0000256" key="5">
    <source>
        <dbReference type="ARBA" id="ARBA00023180"/>
    </source>
</evidence>
<dbReference type="SMART" id="SM00254">
    <property type="entry name" value="ShKT"/>
    <property type="match status" value="2"/>
</dbReference>
<keyword evidence="2" id="KW-0964">Secreted</keyword>
<name>A0AAE0XQN4_9GAST</name>
<dbReference type="InterPro" id="IPR003582">
    <property type="entry name" value="ShKT_dom"/>
</dbReference>
<evidence type="ECO:0000256" key="6">
    <source>
        <dbReference type="SAM" id="MobiDB-lite"/>
    </source>
</evidence>
<feature type="domain" description="VWFA" evidence="9">
    <location>
        <begin position="48"/>
        <end position="223"/>
    </location>
</feature>
<evidence type="ECO:0000256" key="3">
    <source>
        <dbReference type="ARBA" id="ARBA00022729"/>
    </source>
</evidence>
<feature type="domain" description="VWFC" evidence="8">
    <location>
        <begin position="902"/>
        <end position="967"/>
    </location>
</feature>
<dbReference type="AlphaFoldDB" id="A0AAE0XQN4"/>
<dbReference type="Proteomes" id="UP001283361">
    <property type="component" value="Unassembled WGS sequence"/>
</dbReference>
<feature type="domain" description="VWFA" evidence="9">
    <location>
        <begin position="241"/>
        <end position="416"/>
    </location>
</feature>
<dbReference type="PRINTS" id="PR00453">
    <property type="entry name" value="VWFADOMAIN"/>
</dbReference>
<evidence type="ECO:0000259" key="8">
    <source>
        <dbReference type="PROSITE" id="PS50184"/>
    </source>
</evidence>
<keyword evidence="12" id="KW-1185">Reference proteome</keyword>
<accession>A0AAE0XQN4</accession>
<dbReference type="PROSITE" id="PS50184">
    <property type="entry name" value="VWFC_2"/>
    <property type="match status" value="3"/>
</dbReference>
<dbReference type="SMART" id="SM00214">
    <property type="entry name" value="VWC"/>
    <property type="match status" value="3"/>
</dbReference>
<evidence type="ECO:0000259" key="10">
    <source>
        <dbReference type="PROSITE" id="PS50835"/>
    </source>
</evidence>
<dbReference type="SMART" id="SM00327">
    <property type="entry name" value="VWA"/>
    <property type="match status" value="3"/>
</dbReference>
<dbReference type="FunFam" id="3.40.50.410:FF:000004">
    <property type="entry name" value="collagen alpha-6(VI) chain"/>
    <property type="match status" value="3"/>
</dbReference>
<dbReference type="InterPro" id="IPR050525">
    <property type="entry name" value="ECM_Assembly_Org"/>
</dbReference>
<dbReference type="InterPro" id="IPR036465">
    <property type="entry name" value="vWFA_dom_sf"/>
</dbReference>
<evidence type="ECO:0000256" key="4">
    <source>
        <dbReference type="ARBA" id="ARBA00022737"/>
    </source>
</evidence>
<dbReference type="PROSITE" id="PS50835">
    <property type="entry name" value="IG_LIKE"/>
    <property type="match status" value="1"/>
</dbReference>
<organism evidence="11 12">
    <name type="scientific">Elysia crispata</name>
    <name type="common">lettuce slug</name>
    <dbReference type="NCBI Taxonomy" id="231223"/>
    <lineage>
        <taxon>Eukaryota</taxon>
        <taxon>Metazoa</taxon>
        <taxon>Spiralia</taxon>
        <taxon>Lophotrochozoa</taxon>
        <taxon>Mollusca</taxon>
        <taxon>Gastropoda</taxon>
        <taxon>Heterobranchia</taxon>
        <taxon>Euthyneura</taxon>
        <taxon>Panpulmonata</taxon>
        <taxon>Sacoglossa</taxon>
        <taxon>Placobranchoidea</taxon>
        <taxon>Plakobranchidae</taxon>
        <taxon>Elysia</taxon>
    </lineage>
</organism>
<dbReference type="Pfam" id="PF01549">
    <property type="entry name" value="ShK"/>
    <property type="match status" value="2"/>
</dbReference>
<feature type="compositionally biased region" description="Pro residues" evidence="6">
    <location>
        <begin position="1011"/>
        <end position="1025"/>
    </location>
</feature>
<dbReference type="InterPro" id="IPR001007">
    <property type="entry name" value="VWF_dom"/>
</dbReference>
<feature type="signal peptide" evidence="7">
    <location>
        <begin position="1"/>
        <end position="19"/>
    </location>
</feature>
<feature type="chain" id="PRO_5042135730" evidence="7">
    <location>
        <begin position="20"/>
        <end position="1143"/>
    </location>
</feature>
<dbReference type="InterPro" id="IPR007110">
    <property type="entry name" value="Ig-like_dom"/>
</dbReference>
<feature type="compositionally biased region" description="Pro residues" evidence="6">
    <location>
        <begin position="987"/>
        <end position="1001"/>
    </location>
</feature>
<feature type="domain" description="VWFC" evidence="8">
    <location>
        <begin position="733"/>
        <end position="798"/>
    </location>
</feature>
<gene>
    <name evidence="11" type="ORF">RRG08_002122</name>
</gene>
<feature type="domain" description="VWFA" evidence="9">
    <location>
        <begin position="439"/>
        <end position="614"/>
    </location>
</feature>
<evidence type="ECO:0000313" key="11">
    <source>
        <dbReference type="EMBL" id="KAK3703504.1"/>
    </source>
</evidence>
<protein>
    <submittedName>
        <fullName evidence="11">Uncharacterized protein</fullName>
    </submittedName>
</protein>
<dbReference type="GO" id="GO:0005576">
    <property type="term" value="C:extracellular region"/>
    <property type="evidence" value="ECO:0007669"/>
    <property type="project" value="UniProtKB-SubCell"/>
</dbReference>
<dbReference type="PANTHER" id="PTHR24020:SF20">
    <property type="entry name" value="PH DOMAIN-CONTAINING PROTEIN"/>
    <property type="match status" value="1"/>
</dbReference>
<feature type="region of interest" description="Disordered" evidence="6">
    <location>
        <begin position="975"/>
        <end position="1030"/>
    </location>
</feature>
<evidence type="ECO:0000256" key="7">
    <source>
        <dbReference type="SAM" id="SignalP"/>
    </source>
</evidence>
<keyword evidence="4" id="KW-0677">Repeat</keyword>
<evidence type="ECO:0000259" key="9">
    <source>
        <dbReference type="PROSITE" id="PS50234"/>
    </source>
</evidence>
<proteinExistence type="predicted"/>
<comment type="subcellular location">
    <subcellularLocation>
        <location evidence="1">Secreted</location>
    </subcellularLocation>
</comment>
<dbReference type="SUPFAM" id="SSF53300">
    <property type="entry name" value="vWA-like"/>
    <property type="match status" value="3"/>
</dbReference>
<evidence type="ECO:0000313" key="12">
    <source>
        <dbReference type="Proteomes" id="UP001283361"/>
    </source>
</evidence>
<evidence type="ECO:0000256" key="2">
    <source>
        <dbReference type="ARBA" id="ARBA00022525"/>
    </source>
</evidence>